<organism evidence="1">
    <name type="scientific">viral metagenome</name>
    <dbReference type="NCBI Taxonomy" id="1070528"/>
    <lineage>
        <taxon>unclassified sequences</taxon>
        <taxon>metagenomes</taxon>
        <taxon>organismal metagenomes</taxon>
    </lineage>
</organism>
<name>A0A6M3L2M9_9ZZZZ</name>
<accession>A0A6M3L2M9</accession>
<sequence>MAAIHETSAWSNHVTLRGIDALIFEFEEKPAVGRKLFNVKSSSEYREHSLTVGGVGLMPVVAEGEAISYVAMNEGFLKTYTHVDYGSGMRVTRRMKRDDLYGTMAKQARELGRSWRATEETLLANHLNNAFSSGTGGDGQYLCVTTHVREDGTAASNTFSSAADLSQTPLEQAMIDFSDFRDGGSKRITIDPANLVVPKELKFKAIRLVGSTHNSEDDTNAINPIKGMLEVVDWNYLTDSDAWFLLAAKGDHDMTLYDREKPWTDYEVDFDTKDNKVTLMAAQSSGWNDWKGIFGTAGA</sequence>
<protein>
    <submittedName>
        <fullName evidence="1">Putative capsid protein</fullName>
    </submittedName>
</protein>
<dbReference type="EMBL" id="MT142722">
    <property type="protein sequence ID" value="QJA87635.1"/>
    <property type="molecule type" value="Genomic_DNA"/>
</dbReference>
<reference evidence="1" key="1">
    <citation type="submission" date="2020-03" db="EMBL/GenBank/DDBJ databases">
        <title>The deep terrestrial virosphere.</title>
        <authorList>
            <person name="Holmfeldt K."/>
            <person name="Nilsson E."/>
            <person name="Simone D."/>
            <person name="Lopez-Fernandez M."/>
            <person name="Wu X."/>
            <person name="de Brujin I."/>
            <person name="Lundin D."/>
            <person name="Andersson A."/>
            <person name="Bertilsson S."/>
            <person name="Dopson M."/>
        </authorList>
    </citation>
    <scope>NUCLEOTIDE SEQUENCE</scope>
    <source>
        <strain evidence="1">MM415B02937</strain>
    </source>
</reference>
<gene>
    <name evidence="1" type="ORF">MM415B02937_0010</name>
</gene>
<proteinExistence type="predicted"/>
<dbReference type="Pfam" id="PF25209">
    <property type="entry name" value="Phage_capsid_4"/>
    <property type="match status" value="1"/>
</dbReference>
<evidence type="ECO:0000313" key="1">
    <source>
        <dbReference type="EMBL" id="QJA87635.1"/>
    </source>
</evidence>
<dbReference type="AlphaFoldDB" id="A0A6M3L2M9"/>